<evidence type="ECO:0000313" key="2">
    <source>
        <dbReference type="EMBL" id="QMV64871.1"/>
    </source>
</evidence>
<proteinExistence type="predicted"/>
<dbReference type="Proteomes" id="UP000515276">
    <property type="component" value="Chromosome"/>
</dbReference>
<keyword evidence="3" id="KW-1185">Reference proteome</keyword>
<dbReference type="EMBL" id="CP059139">
    <property type="protein sequence ID" value="QMV64871.1"/>
    <property type="molecule type" value="Genomic_DNA"/>
</dbReference>
<protein>
    <submittedName>
        <fullName evidence="2">Uncharacterized protein</fullName>
    </submittedName>
</protein>
<feature type="region of interest" description="Disordered" evidence="1">
    <location>
        <begin position="31"/>
        <end position="58"/>
    </location>
</feature>
<dbReference type="AlphaFoldDB" id="A0A7G5DSZ6"/>
<accession>A0A7G5DSZ6</accession>
<organism evidence="2 3">
    <name type="scientific">Pseudomonas berkeleyensis</name>
    <dbReference type="NCBI Taxonomy" id="2726956"/>
    <lineage>
        <taxon>Bacteria</taxon>
        <taxon>Pseudomonadati</taxon>
        <taxon>Pseudomonadota</taxon>
        <taxon>Gammaproteobacteria</taxon>
        <taxon>Pseudomonadales</taxon>
        <taxon>Pseudomonadaceae</taxon>
        <taxon>Pseudomonas</taxon>
    </lineage>
</organism>
<name>A0A7G5DSZ6_9PSED</name>
<dbReference type="RefSeq" id="WP_182370756.1">
    <property type="nucleotide sequence ID" value="NZ_CP059139.1"/>
</dbReference>
<evidence type="ECO:0000313" key="3">
    <source>
        <dbReference type="Proteomes" id="UP000515276"/>
    </source>
</evidence>
<gene>
    <name evidence="2" type="ORF">HS968_07345</name>
</gene>
<evidence type="ECO:0000256" key="1">
    <source>
        <dbReference type="SAM" id="MobiDB-lite"/>
    </source>
</evidence>
<sequence length="94" mass="10356">MHIRTAGAHHFVSSRNSRILPLPLAASRKASSPTVGRVSITRSNTGQTLEKPSPGDTRSTIAHRKIKVLAATDEFEHDFCYLSRQCSARRAVDQ</sequence>
<reference evidence="2 3" key="1">
    <citation type="journal article" date="2020" name="G3 (Bethesda)">
        <title>CeMbio - The Caenorhabditis elegans Microbiome Resource.</title>
        <authorList>
            <person name="Dirksen P."/>
            <person name="Assie A."/>
            <person name="Zimmermann J."/>
            <person name="Zhang F."/>
            <person name="Tietje A.M."/>
            <person name="Marsh S.A."/>
            <person name="Felix M.A."/>
            <person name="Shapira M."/>
            <person name="Kaleta C."/>
            <person name="Schulenburg H."/>
            <person name="Samuel B."/>
        </authorList>
    </citation>
    <scope>NUCLEOTIDE SEQUENCE [LARGE SCALE GENOMIC DNA]</scope>
    <source>
        <strain evidence="2 3">MSPm1</strain>
    </source>
</reference>